<dbReference type="OrthoDB" id="338237at2"/>
<sequence length="174" mass="19029">MALSLYDITVPNYLQILGAVKNVLAKGAEHATANGGNPDDLLNLRMTDDMHPMTFQIISVWHHSLGAIRGIEAGVFTPPPKVDVEGWKGYAGLVDEAIEALEALTPEAVNAMSGNPMKFKMGDFEIPFTTESFVQTFSQPNFYFHATAIYALLRADGVNLGKMDYLGAVRTHQE</sequence>
<dbReference type="Pfam" id="PF09351">
    <property type="entry name" value="DUF1993"/>
    <property type="match status" value="1"/>
</dbReference>
<keyword evidence="2" id="KW-1185">Reference proteome</keyword>
<dbReference type="PANTHER" id="PTHR36922">
    <property type="entry name" value="BLL2446 PROTEIN"/>
    <property type="match status" value="1"/>
</dbReference>
<dbReference type="Gene3D" id="1.20.120.450">
    <property type="entry name" value="dinb family like domain"/>
    <property type="match status" value="1"/>
</dbReference>
<proteinExistence type="predicted"/>
<dbReference type="Proteomes" id="UP000326287">
    <property type="component" value="Chromosome"/>
</dbReference>
<dbReference type="KEGG" id="halc:EY643_08030"/>
<dbReference type="InterPro" id="IPR034660">
    <property type="entry name" value="DinB/YfiT-like"/>
</dbReference>
<reference evidence="1 2" key="1">
    <citation type="submission" date="2019-02" db="EMBL/GenBank/DDBJ databases">
        <authorList>
            <person name="Li S.-H."/>
        </authorList>
    </citation>
    <scope>NUCLEOTIDE SEQUENCE [LARGE SCALE GENOMIC DNA]</scope>
    <source>
        <strain evidence="1 2">IMCC14385</strain>
    </source>
</reference>
<name>A0A5P9NIH3_9GAMM</name>
<accession>A0A5P9NIH3</accession>
<evidence type="ECO:0000313" key="2">
    <source>
        <dbReference type="Proteomes" id="UP000326287"/>
    </source>
</evidence>
<gene>
    <name evidence="1" type="ORF">EY643_08030</name>
</gene>
<dbReference type="PANTHER" id="PTHR36922:SF1">
    <property type="entry name" value="DUF1993 DOMAIN-CONTAINING PROTEIN"/>
    <property type="match status" value="1"/>
</dbReference>
<organism evidence="1 2">
    <name type="scientific">Halioglobus maricola</name>
    <dbReference type="NCBI Taxonomy" id="2601894"/>
    <lineage>
        <taxon>Bacteria</taxon>
        <taxon>Pseudomonadati</taxon>
        <taxon>Pseudomonadota</taxon>
        <taxon>Gammaproteobacteria</taxon>
        <taxon>Cellvibrionales</taxon>
        <taxon>Halieaceae</taxon>
        <taxon>Halioglobus</taxon>
    </lineage>
</organism>
<evidence type="ECO:0000313" key="1">
    <source>
        <dbReference type="EMBL" id="QFU75601.1"/>
    </source>
</evidence>
<protein>
    <submittedName>
        <fullName evidence="1">DUF1993 domain-containing protein</fullName>
    </submittedName>
</protein>
<dbReference type="InterPro" id="IPR018531">
    <property type="entry name" value="DUF1993"/>
</dbReference>
<dbReference type="EMBL" id="CP036422">
    <property type="protein sequence ID" value="QFU75601.1"/>
    <property type="molecule type" value="Genomic_DNA"/>
</dbReference>
<dbReference type="AlphaFoldDB" id="A0A5P9NIH3"/>
<dbReference type="SUPFAM" id="SSF109854">
    <property type="entry name" value="DinB/YfiT-like putative metalloenzymes"/>
    <property type="match status" value="1"/>
</dbReference>
<dbReference type="RefSeq" id="WP_152661708.1">
    <property type="nucleotide sequence ID" value="NZ_CP036422.1"/>
</dbReference>